<accession>A0A3Q8RQ53</accession>
<dbReference type="KEGG" id="tsig:D6T69_02545"/>
<dbReference type="InterPro" id="IPR027843">
    <property type="entry name" value="DUF4440"/>
</dbReference>
<dbReference type="InterPro" id="IPR032710">
    <property type="entry name" value="NTF2-like_dom_sf"/>
</dbReference>
<dbReference type="SUPFAM" id="SSF54427">
    <property type="entry name" value="NTF2-like"/>
    <property type="match status" value="1"/>
</dbReference>
<dbReference type="Gene3D" id="3.10.450.50">
    <property type="match status" value="1"/>
</dbReference>
<evidence type="ECO:0000259" key="1">
    <source>
        <dbReference type="Pfam" id="PF14534"/>
    </source>
</evidence>
<evidence type="ECO:0000313" key="3">
    <source>
        <dbReference type="Proteomes" id="UP000274593"/>
    </source>
</evidence>
<gene>
    <name evidence="2" type="ORF">D6T69_02545</name>
</gene>
<sequence length="176" mass="21065">MLTNEFLILSKMKTVYTILILLVSVTLSFSQNNEIIEKEVNQQIWQPFKKSFEARDWESFNNLHTNDVLRVNKYGIRIGEEYKNSIQTSYKKQTTKKRRIDFCFNQRIYKENTGYEVGYYRVIYTEKDKEPRTVYGRFHVVLNKKNNTWLIAQDWDTDTMNGKPITKEDFESGKCL</sequence>
<evidence type="ECO:0000313" key="2">
    <source>
        <dbReference type="EMBL" id="AZJ34466.1"/>
    </source>
</evidence>
<reference evidence="2 3" key="1">
    <citation type="submission" date="2018-09" db="EMBL/GenBank/DDBJ databases">
        <title>Insights into the microbiota of Asian seabass (Lates calcarifer) with tenacibaculosis symptoms and description of sp. nov. Tenacibaculum singaporense.</title>
        <authorList>
            <person name="Miyake S."/>
            <person name="Soh M."/>
            <person name="Azman M.N."/>
            <person name="Ngoh S.Y."/>
            <person name="Orban L."/>
        </authorList>
    </citation>
    <scope>NUCLEOTIDE SEQUENCE [LARGE SCALE GENOMIC DNA]</scope>
    <source>
        <strain evidence="2 3">DSM 106434</strain>
    </source>
</reference>
<dbReference type="EMBL" id="CP032548">
    <property type="protein sequence ID" value="AZJ34466.1"/>
    <property type="molecule type" value="Genomic_DNA"/>
</dbReference>
<keyword evidence="3" id="KW-1185">Reference proteome</keyword>
<dbReference type="AlphaFoldDB" id="A0A3Q8RQ53"/>
<organism evidence="2 3">
    <name type="scientific">Tenacibaculum singaporense</name>
    <dbReference type="NCBI Taxonomy" id="2358479"/>
    <lineage>
        <taxon>Bacteria</taxon>
        <taxon>Pseudomonadati</taxon>
        <taxon>Bacteroidota</taxon>
        <taxon>Flavobacteriia</taxon>
        <taxon>Flavobacteriales</taxon>
        <taxon>Flavobacteriaceae</taxon>
        <taxon>Tenacibaculum</taxon>
    </lineage>
</organism>
<name>A0A3Q8RQ53_9FLAO</name>
<dbReference type="Pfam" id="PF14534">
    <property type="entry name" value="DUF4440"/>
    <property type="match status" value="1"/>
</dbReference>
<feature type="domain" description="DUF4440" evidence="1">
    <location>
        <begin position="48"/>
        <end position="151"/>
    </location>
</feature>
<proteinExistence type="predicted"/>
<dbReference type="Proteomes" id="UP000274593">
    <property type="component" value="Chromosome"/>
</dbReference>
<protein>
    <submittedName>
        <fullName evidence="2">Nuclear transport factor 2 family protein</fullName>
    </submittedName>
</protein>